<proteinExistence type="predicted"/>
<organism evidence="1 2">
    <name type="scientific">Streptomyces echinatus</name>
    <dbReference type="NCBI Taxonomy" id="67293"/>
    <lineage>
        <taxon>Bacteria</taxon>
        <taxon>Bacillati</taxon>
        <taxon>Actinomycetota</taxon>
        <taxon>Actinomycetes</taxon>
        <taxon>Kitasatosporales</taxon>
        <taxon>Streptomycetaceae</taxon>
        <taxon>Streptomyces</taxon>
    </lineage>
</organism>
<dbReference type="RefSeq" id="WP_184974645.1">
    <property type="nucleotide sequence ID" value="NZ_BAAAWF010000040.1"/>
</dbReference>
<evidence type="ECO:0000313" key="2">
    <source>
        <dbReference type="Proteomes" id="UP000585836"/>
    </source>
</evidence>
<gene>
    <name evidence="1" type="ORF">FHS34_007886</name>
</gene>
<name>A0A7W9Q2Y8_9ACTN</name>
<reference evidence="1 2" key="1">
    <citation type="submission" date="2020-08" db="EMBL/GenBank/DDBJ databases">
        <title>Genomic Encyclopedia of Type Strains, Phase III (KMG-III): the genomes of soil and plant-associated and newly described type strains.</title>
        <authorList>
            <person name="Whitman W."/>
        </authorList>
    </citation>
    <scope>NUCLEOTIDE SEQUENCE [LARGE SCALE GENOMIC DNA]</scope>
    <source>
        <strain evidence="1 2">CECT 3313</strain>
    </source>
</reference>
<dbReference type="EMBL" id="JACHJK010000024">
    <property type="protein sequence ID" value="MBB5932376.1"/>
    <property type="molecule type" value="Genomic_DNA"/>
</dbReference>
<accession>A0A7W9Q2Y8</accession>
<keyword evidence="2" id="KW-1185">Reference proteome</keyword>
<evidence type="ECO:0000313" key="1">
    <source>
        <dbReference type="EMBL" id="MBB5932376.1"/>
    </source>
</evidence>
<dbReference type="Proteomes" id="UP000585836">
    <property type="component" value="Unassembled WGS sequence"/>
</dbReference>
<comment type="caution">
    <text evidence="1">The sequence shown here is derived from an EMBL/GenBank/DDBJ whole genome shotgun (WGS) entry which is preliminary data.</text>
</comment>
<sequence>MAELTARQQQLLGILRCRRGVVTTDRVHRVNRDLGAPKRTTARHDIRTFHRAGLLIQGGADDRRFYLLTKKAVR</sequence>
<dbReference type="AlphaFoldDB" id="A0A7W9Q2Y8"/>
<protein>
    <submittedName>
        <fullName evidence="1">Uncharacterized protein</fullName>
    </submittedName>
</protein>